<dbReference type="EMBL" id="CAUEEQ010025744">
    <property type="protein sequence ID" value="CAJ0946733.1"/>
    <property type="molecule type" value="Genomic_DNA"/>
</dbReference>
<dbReference type="InterPro" id="IPR025615">
    <property type="entry name" value="TILa_dom"/>
</dbReference>
<feature type="domain" description="VWFD" evidence="5">
    <location>
        <begin position="2805"/>
        <end position="2979"/>
    </location>
</feature>
<dbReference type="SMART" id="SM00832">
    <property type="entry name" value="C8"/>
    <property type="match status" value="6"/>
</dbReference>
<feature type="domain" description="VWFD" evidence="5">
    <location>
        <begin position="2033"/>
        <end position="2211"/>
    </location>
</feature>
<evidence type="ECO:0000256" key="3">
    <source>
        <dbReference type="ARBA" id="ARBA00023180"/>
    </source>
</evidence>
<dbReference type="InterPro" id="IPR001846">
    <property type="entry name" value="VWF_type-D"/>
</dbReference>
<dbReference type="InterPro" id="IPR001007">
    <property type="entry name" value="VWF_dom"/>
</dbReference>
<feature type="domain" description="VWFD" evidence="5">
    <location>
        <begin position="848"/>
        <end position="1030"/>
    </location>
</feature>
<dbReference type="Pfam" id="PF01826">
    <property type="entry name" value="TIL"/>
    <property type="match status" value="6"/>
</dbReference>
<evidence type="ECO:0000313" key="6">
    <source>
        <dbReference type="EMBL" id="CAJ0946733.1"/>
    </source>
</evidence>
<dbReference type="InterPro" id="IPR036084">
    <property type="entry name" value="Ser_inhib-like_sf"/>
</dbReference>
<organism evidence="6 7">
    <name type="scientific">Ranitomeya imitator</name>
    <name type="common">mimic poison frog</name>
    <dbReference type="NCBI Taxonomy" id="111125"/>
    <lineage>
        <taxon>Eukaryota</taxon>
        <taxon>Metazoa</taxon>
        <taxon>Chordata</taxon>
        <taxon>Craniata</taxon>
        <taxon>Vertebrata</taxon>
        <taxon>Euteleostomi</taxon>
        <taxon>Amphibia</taxon>
        <taxon>Batrachia</taxon>
        <taxon>Anura</taxon>
        <taxon>Neobatrachia</taxon>
        <taxon>Hyloidea</taxon>
        <taxon>Dendrobatidae</taxon>
        <taxon>Dendrobatinae</taxon>
        <taxon>Ranitomeya</taxon>
    </lineage>
</organism>
<feature type="chain" id="PRO_5045036930" description="VWFD domain-containing protein" evidence="4">
    <location>
        <begin position="21"/>
        <end position="2994"/>
    </location>
</feature>
<dbReference type="Pfam" id="PF08742">
    <property type="entry name" value="C8"/>
    <property type="match status" value="6"/>
</dbReference>
<dbReference type="PANTHER" id="PTHR11339">
    <property type="entry name" value="EXTRACELLULAR MATRIX GLYCOPROTEIN RELATED"/>
    <property type="match status" value="1"/>
</dbReference>
<dbReference type="SUPFAM" id="SSF57567">
    <property type="entry name" value="Serine protease inhibitors"/>
    <property type="match status" value="6"/>
</dbReference>
<evidence type="ECO:0000259" key="5">
    <source>
        <dbReference type="PROSITE" id="PS51233"/>
    </source>
</evidence>
<dbReference type="SMART" id="SM00214">
    <property type="entry name" value="VWC"/>
    <property type="match status" value="4"/>
</dbReference>
<dbReference type="InterPro" id="IPR014853">
    <property type="entry name" value="VWF/SSPO/ZAN-like_Cys-rich_dom"/>
</dbReference>
<dbReference type="InterPro" id="IPR002919">
    <property type="entry name" value="TIL_dom"/>
</dbReference>
<dbReference type="SMART" id="SM00216">
    <property type="entry name" value="VWD"/>
    <property type="match status" value="7"/>
</dbReference>
<accession>A0ABN9LNS9</accession>
<keyword evidence="4" id="KW-0732">Signal</keyword>
<dbReference type="Proteomes" id="UP001176940">
    <property type="component" value="Unassembled WGS sequence"/>
</dbReference>
<evidence type="ECO:0000256" key="1">
    <source>
        <dbReference type="ARBA" id="ARBA00022737"/>
    </source>
</evidence>
<keyword evidence="1" id="KW-0677">Repeat</keyword>
<name>A0ABN9LNS9_9NEOB</name>
<evidence type="ECO:0000256" key="2">
    <source>
        <dbReference type="ARBA" id="ARBA00023157"/>
    </source>
</evidence>
<proteinExistence type="predicted"/>
<feature type="domain" description="VWFD" evidence="5">
    <location>
        <begin position="1238"/>
        <end position="1408"/>
    </location>
</feature>
<comment type="caution">
    <text evidence="6">The sequence shown here is derived from an EMBL/GenBank/DDBJ whole genome shotgun (WGS) entry which is preliminary data.</text>
</comment>
<gene>
    <name evidence="6" type="ORF">RIMI_LOCUS11399128</name>
</gene>
<dbReference type="PANTHER" id="PTHR11339:SF374">
    <property type="entry name" value="ZONADHESIN"/>
    <property type="match status" value="1"/>
</dbReference>
<dbReference type="PROSITE" id="PS51233">
    <property type="entry name" value="VWFD"/>
    <property type="match status" value="7"/>
</dbReference>
<dbReference type="InterPro" id="IPR050780">
    <property type="entry name" value="Mucin_vWF_Thrombospondin_sf"/>
</dbReference>
<dbReference type="Pfam" id="PF00094">
    <property type="entry name" value="VWD"/>
    <property type="match status" value="7"/>
</dbReference>
<dbReference type="Pfam" id="PF12714">
    <property type="entry name" value="TILa"/>
    <property type="match status" value="5"/>
</dbReference>
<feature type="domain" description="VWFD" evidence="5">
    <location>
        <begin position="2420"/>
        <end position="2600"/>
    </location>
</feature>
<dbReference type="Pfam" id="PF17517">
    <property type="entry name" value="IgGFc_binding"/>
    <property type="match status" value="1"/>
</dbReference>
<feature type="domain" description="VWFD" evidence="5">
    <location>
        <begin position="1647"/>
        <end position="1825"/>
    </location>
</feature>
<dbReference type="SMART" id="SM00215">
    <property type="entry name" value="VWC_out"/>
    <property type="match status" value="6"/>
</dbReference>
<feature type="signal peptide" evidence="4">
    <location>
        <begin position="1"/>
        <end position="20"/>
    </location>
</feature>
<protein>
    <recommendedName>
        <fullName evidence="5">VWFD domain-containing protein</fullName>
    </recommendedName>
</protein>
<reference evidence="6" key="1">
    <citation type="submission" date="2023-07" db="EMBL/GenBank/DDBJ databases">
        <authorList>
            <person name="Stuckert A."/>
        </authorList>
    </citation>
    <scope>NUCLEOTIDE SEQUENCE</scope>
</reference>
<keyword evidence="3" id="KW-0325">Glycoprotein</keyword>
<dbReference type="InterPro" id="IPR035234">
    <property type="entry name" value="IgGFc-bd_N"/>
</dbReference>
<sequence length="2994" mass="330226">MTYHHLFAIILHFFFHSFFSSPPALGTAGVPGTEFITAFMQNKGSGDSSLSLSVTALQDSTTVSVTINSISRSTFNPKLTLDKLEETIIQLPARIQLADSGTSNYVVYVNSNNPVSVISINSKGQSADTASLLPLSELGTEYYIVTPPEGSSKEFAIITKEPATIAIYPTGTLTYLGKIYTKGKSFVVKLQGSEVIQFQSEDDLSGTRVVSDNEVAVLSGHTCAQKFTKCNHVYEQLQPTFIWGLTFFIPTVSFQTKYDLVYVTAATENTLVSYQAGSLKKSEELDAGKVLELELKPDTPLFINATEGIQVMYYCTGGSKGSANYNTILMTVPDVTSFCTSFQTLKDFSNDAILVAKTSDLNSITVNKASLEGVNWKTIQGSEYSWGEYQVTSKSKQNVFESSKSQFFLSVYGMPNLSSFGEMATCIAGSSRPSCSQVQCRTKEVCKIERGKAKCQSIKEDICWAWGDPHYRTFDAKYYDFQGTCSYTMAKTCNADLPFFNVETQNENRGSSKVSYLKSATIQVYNYTIVGVRSEFGVVRVNNQKVQLPIKLNGGKLILSQSGTSLILETDFKLKVLYDWNILLKISVPSSFYKAVCGLCGNYNDNPNDDLSKEGATLTPINYGKLWKVEETSDPSCHDDCNGDCVTCTTDKKKLYGNSQFCGILTQNPGPFKICHNTINPSMYRENCIFDMCLNDGYLQILCQTLKTYSDACAREGIQVGEWRTISNCPMDCPGNSTYNSCGSACPATCQNQKAPSNCSQPCIETCECNQGFVLIEGTCQPKENCGCSYQGRLMNLGDSFWNDTTCQKKCVCNPSTRKVECASTKCPKGESCSVKDGIQDCYPLSYATCSASGDPHYVTFDGLHYDFQGACDYLLSGLCNSNKGLTDFQIVVRNENQGSLVVSYTTVVIFKIFGIEIQVRRDNPAAVLVDKLKSNLPLAMRQKLGNIDIFQSGRQCIIQTNIGIRVTFDWEARVGVTLPSIYFGSVCGLCGNFNNVSTDELIDRDGKVQPDVPLFGHSWREGENADQCKIVSGGNCTNLLKLEGEQKKNLKECGMVLDPKGPFRNCHSKIDPVSYFKDCVYDMCAYGERQDLICRLLTGYAASCQDVGAVIYEWRSDICPMTCPLNSGYNICVSGCPSTCLSLSMSSKCDSTCREGCECEKGYVLSGTECVPLSQCGCLYNNLYYKPGDIFYPENTCENKCTCNGGGIVTCMPTSCGPYEECSIVNGIQSCNPVGSATCSAIGRTTFNTFDNFGYDFNGNCSYILSKTCLTEGSNLTPYVIRIRNIDGSFSISKKLVLEVYNYTVTIFQGAENKILVNNILRNVPFVVEANQFRADYQGGGLVLKTDFGLVITSDNAIHVTVPGNYHTQTCGLCGNYNDDPKDEFSPRNCDAVSFAESWKEEEDFCTTNEVCSGDDQLCADCPRLARKEFAGENFCGILTSPSGPFSPCHQTIDPTAYLKSCINGLCSKTGELCTMLQGYAKVCQAADVAIKPWRTQSFCPYTCSQENSHYELCADVCSTSCSSLYDITSCPTTCAEGCQCDTGYLFQNNLCVTPDLCDRCILNSTFYRVNETIISEDCSQSCTCTSRHLMDCQPYGCSSDEICTVGEGKVQCINKDPCKSVACRNQEHCEVPEGNLGVCVPDYSSSCTAWGDPHFTTFDGYNYDFHGTCTYILAEYVGSDITLDYFRVEEKNDNRGSPTSSSVRLINIFIYNHNISIVKDEPGQVRINGEIRNLPIISESFTITHVGEYAVLKTAGGIQVEYDYNWHVEITIPSSYFATIGGLCGNFNGNFRDDKVTPDHVQMTVITKWAKSWKVDEDEQFCWDSCHGSCAECNETQKSLYEGEDFCGRLEADDGPFRECHANVSTTVFFNNCVKDVCSHDGLGLCQAFEAYISACRKQGILIPDWRKITGCDMNCQENSHYVFCGNACPATCLDKSSPDRCAEPCREICQCDEGYVSSAGQCIDVASCGCIYKDHYYKPNQVFWSDDKCNVRCNCDPILGLVVCNDDKCKDTERCMLKNGVRDCYPVSFSTCISSGDPHYTTFDGKRYDFMGTCAYQLTGLCPSMDPNLTPFQVKVQNERRGSKTASYTKSLTLEVYNQTITLTRDYPQRVLVNGVAKFIPFTLDSNRIKAFMKGEHAFVRTDFDVTINFNWDNYGRVMVPSTYAEALCGMCGNFNQDPSDDLAPNGNNEDYIKFEEKYRVEETNDCKVGCEGNCSNCSKEATDKYSDEKYCGIIKKPDGPLSQCFDVVDPTPYFGDCVYDTCLYGGQYSAVCGAIARYVSDCQEKGITINEWRQYTICEPICQANSHYELCGPGCHTTCSSLNSVSDCQKTCTEGCYCDSGFVRSGDECVSISECGCDYNNTYYQSGQTFYANEKCNEQCQCKANGVVECHAVSCGPNEECTVVNGEIACHSKKTGKCLMAGNHHFITFDGLMYNLQGSCSFTLVEVCSENLELWNFSIVAESGSFGTHHVVGTSSLSVNVYEYEILMYRDAQWMVEVNEEIHILPLVLDHGKVEIHQEGSSIVLHTDFEVEVRYDTINSVHITVPSVYESAVCGMCGNFNDNYGDDLLLPSGQLSAALEEFGAAWSTSGDEKDCSCKENCTGCDEMRSAIFSQDKSCGLLLRDDGPFADCHGLVNVTNYFSQCMLDMCASDGQKDILCQSFQTYASACQAAGANIQSWRSSSFCSLECPSNSHYELCTHTCDVSCSGISASTSCSNQCSEGCECDDGYLFDGNRCVAMEYCGCFSNGRYYNLGDSVVSSDCRQRCTCQKGGFVECNQFSCSDDEYCGLEEGKKGCFAKRGTCTVSAKGGLVSFDSLSGSIAPDNTFDLTTVCNLDAENWFRIVVITRSCKSPDEFDVSAVHVYFPEFSVALNPRGRAWLNGRTLSLPHTFGGVTVESTDEGLLIRRDEDLEFWMGEKGDLKLNVHQKFSGALCGACGNFNKKKSDDLQIQGGTTVTKFSEFIASWRARDFLKCDPSCKYDNSKNLDVCF</sequence>
<dbReference type="Gene3D" id="2.10.25.10">
    <property type="entry name" value="Laminin"/>
    <property type="match status" value="6"/>
</dbReference>
<dbReference type="CDD" id="cd19941">
    <property type="entry name" value="TIL"/>
    <property type="match status" value="6"/>
</dbReference>
<evidence type="ECO:0000313" key="7">
    <source>
        <dbReference type="Proteomes" id="UP001176940"/>
    </source>
</evidence>
<evidence type="ECO:0000256" key="4">
    <source>
        <dbReference type="SAM" id="SignalP"/>
    </source>
</evidence>
<keyword evidence="7" id="KW-1185">Reference proteome</keyword>
<feature type="domain" description="VWFD" evidence="5">
    <location>
        <begin position="461"/>
        <end position="638"/>
    </location>
</feature>
<keyword evidence="2" id="KW-1015">Disulfide bond</keyword>